<proteinExistence type="predicted"/>
<dbReference type="Pfam" id="PF26125">
    <property type="entry name" value="AcrVA2-like"/>
    <property type="match status" value="1"/>
</dbReference>
<evidence type="ECO:0000256" key="1">
    <source>
        <dbReference type="SAM" id="MobiDB-lite"/>
    </source>
</evidence>
<protein>
    <submittedName>
        <fullName evidence="2">Uncharacterized protein</fullName>
    </submittedName>
</protein>
<sequence>MAPTTPPRHGGAWASGSSADMAAPESWTWTPRGVPGLRRRFVRDSRRLDERLEQLAATHPGVVAEAMGDKALPLAGFGWSAERLGNAALFWVSGEMAALALDAALDVPEWSPGQLITPTGLACFATPLPGPAPRTFDLLGGRTWQGNPPVWAIAWLPAPGGGTMIQLLGRLGDYPPGFAAVDGPLVEILSILIRPESDLDASLSPEARMSASLLMAMSVLMDTPTVAERRTIDSRTGKAPGTEHRPRTQHPDRHVTLVDLRPVRTVVTDHDEGTGHKLTVRFMVRGHWTHQAHGPKRGLRKLIFIAPYLKGPAGASLQASEKVMVWRR</sequence>
<dbReference type="EMBL" id="LT618794">
    <property type="protein sequence ID" value="SCQ83176.1"/>
    <property type="molecule type" value="Genomic_DNA"/>
</dbReference>
<feature type="region of interest" description="Disordered" evidence="1">
    <location>
        <begin position="1"/>
        <end position="27"/>
    </location>
</feature>
<reference evidence="2 3" key="1">
    <citation type="submission" date="2016-09" db="EMBL/GenBank/DDBJ databases">
        <authorList>
            <person name="Laine KS P."/>
        </authorList>
    </citation>
    <scope>NUCLEOTIDE SEQUENCE [LARGE SCALE GENOMIC DNA]</scope>
    <source>
        <strain evidence="2">PFRJS-23</strain>
    </source>
</reference>
<accession>A0A509MK83</accession>
<organism evidence="2 3">
    <name type="scientific">Propionibacterium freudenreichii</name>
    <dbReference type="NCBI Taxonomy" id="1744"/>
    <lineage>
        <taxon>Bacteria</taxon>
        <taxon>Bacillati</taxon>
        <taxon>Actinomycetota</taxon>
        <taxon>Actinomycetes</taxon>
        <taxon>Propionibacteriales</taxon>
        <taxon>Propionibacteriaceae</taxon>
        <taxon>Propionibacterium</taxon>
    </lineage>
</organism>
<dbReference type="Proteomes" id="UP000250080">
    <property type="component" value="Chromosome II"/>
</dbReference>
<gene>
    <name evidence="2" type="ORF">PFR_JS23-PH_15</name>
</gene>
<name>A0A509MK83_9ACTN</name>
<dbReference type="InterPro" id="IPR058915">
    <property type="entry name" value="AcrVA2-like"/>
</dbReference>
<evidence type="ECO:0000313" key="3">
    <source>
        <dbReference type="Proteomes" id="UP000250080"/>
    </source>
</evidence>
<dbReference type="AlphaFoldDB" id="A0A509MK83"/>
<evidence type="ECO:0000313" key="2">
    <source>
        <dbReference type="EMBL" id="SCQ83176.1"/>
    </source>
</evidence>